<dbReference type="InterPro" id="IPR051150">
    <property type="entry name" value="SWT21/TCAB1_mRNA_Telomere"/>
</dbReference>
<dbReference type="InterPro" id="IPR036322">
    <property type="entry name" value="WD40_repeat_dom_sf"/>
</dbReference>
<dbReference type="PANTHER" id="PTHR13211:SF0">
    <property type="entry name" value="TELOMERASE CAJAL BODY PROTEIN 1"/>
    <property type="match status" value="1"/>
</dbReference>
<gene>
    <name evidence="2" type="ORF">B0J12DRAFT_657648</name>
</gene>
<dbReference type="Proteomes" id="UP000774617">
    <property type="component" value="Unassembled WGS sequence"/>
</dbReference>
<feature type="region of interest" description="Disordered" evidence="1">
    <location>
        <begin position="1"/>
        <end position="62"/>
    </location>
</feature>
<evidence type="ECO:0000313" key="3">
    <source>
        <dbReference type="Proteomes" id="UP000774617"/>
    </source>
</evidence>
<feature type="compositionally biased region" description="Polar residues" evidence="1">
    <location>
        <begin position="38"/>
        <end position="47"/>
    </location>
</feature>
<dbReference type="Gene3D" id="2.130.10.10">
    <property type="entry name" value="YVTN repeat-like/Quinoprotein amine dehydrogenase"/>
    <property type="match status" value="1"/>
</dbReference>
<feature type="compositionally biased region" description="Acidic residues" evidence="1">
    <location>
        <begin position="553"/>
        <end position="564"/>
    </location>
</feature>
<dbReference type="SUPFAM" id="SSF50978">
    <property type="entry name" value="WD40 repeat-like"/>
    <property type="match status" value="1"/>
</dbReference>
<dbReference type="InterPro" id="IPR015943">
    <property type="entry name" value="WD40/YVTN_repeat-like_dom_sf"/>
</dbReference>
<reference evidence="2 3" key="1">
    <citation type="journal article" date="2021" name="Nat. Commun.">
        <title>Genetic determinants of endophytism in the Arabidopsis root mycobiome.</title>
        <authorList>
            <person name="Mesny F."/>
            <person name="Miyauchi S."/>
            <person name="Thiergart T."/>
            <person name="Pickel B."/>
            <person name="Atanasova L."/>
            <person name="Karlsson M."/>
            <person name="Huettel B."/>
            <person name="Barry K.W."/>
            <person name="Haridas S."/>
            <person name="Chen C."/>
            <person name="Bauer D."/>
            <person name="Andreopoulos W."/>
            <person name="Pangilinan J."/>
            <person name="LaButti K."/>
            <person name="Riley R."/>
            <person name="Lipzen A."/>
            <person name="Clum A."/>
            <person name="Drula E."/>
            <person name="Henrissat B."/>
            <person name="Kohler A."/>
            <person name="Grigoriev I.V."/>
            <person name="Martin F.M."/>
            <person name="Hacquard S."/>
        </authorList>
    </citation>
    <scope>NUCLEOTIDE SEQUENCE [LARGE SCALE GENOMIC DNA]</scope>
    <source>
        <strain evidence="2 3">MPI-SDFR-AT-0080</strain>
    </source>
</reference>
<keyword evidence="3" id="KW-1185">Reference proteome</keyword>
<evidence type="ECO:0000256" key="1">
    <source>
        <dbReference type="SAM" id="MobiDB-lite"/>
    </source>
</evidence>
<accession>A0ABQ8GFM0</accession>
<feature type="compositionally biased region" description="Basic and acidic residues" evidence="1">
    <location>
        <begin position="565"/>
        <end position="576"/>
    </location>
</feature>
<name>A0ABQ8GFM0_9PEZI</name>
<sequence>MTNEGLDPGDTPQPSASPATDMGAAVAVDAECPDISEHASTQHSQETVNKRRKLDFDATANPQDDLKIRKQMLLRRLREDESNPRLNAHVATSAAAIKPSESTRPARPINELLAEIKTCSHCEALETTSFPSNDVKELGTPGHGDNGREVHVIDGATVTTSAFRDSEAKEAPQSLSTETPCIALSSNIAEDEKAGARTTGMPPGLQWAAAPHPFRLGYRKVPFAQKGATWSPDGKCVLTSARDDCLRTHVLFRDEQPSDVHVGVCEAPSNIRAFAPTPIFNTEYHDSMQVVASLQDQPLRLFNVNDSTSKPIQQYQLMHETDDVQYIPVVSMKFTPDGLHFICGGLNTLAVFDINRRDPLACLRTHRMAKRKNRLDPYALSGYIMSFDYRHDGLLAAGTTSGKLGFYEDYGEGEVLMTENLPEYDSSISCGIEQLRWSPDGNLLYISRKQTNYISILDIRFHKRALASLDGRPSNTNQRMEFDLIVQEDGYHVVAGGCDGVVRVWENPFVRSENQIKPDLEWKAHDDIVANVAANPVYGGYLATTAGSMPYTTEDDYNTSDEDGEHGRGDDEKTEGQDFPVPPGWMKVWSFMD</sequence>
<comment type="caution">
    <text evidence="2">The sequence shown here is derived from an EMBL/GenBank/DDBJ whole genome shotgun (WGS) entry which is preliminary data.</text>
</comment>
<proteinExistence type="predicted"/>
<evidence type="ECO:0000313" key="2">
    <source>
        <dbReference type="EMBL" id="KAH7054430.1"/>
    </source>
</evidence>
<feature type="region of interest" description="Disordered" evidence="1">
    <location>
        <begin position="549"/>
        <end position="583"/>
    </location>
</feature>
<organism evidence="2 3">
    <name type="scientific">Macrophomina phaseolina</name>
    <dbReference type="NCBI Taxonomy" id="35725"/>
    <lineage>
        <taxon>Eukaryota</taxon>
        <taxon>Fungi</taxon>
        <taxon>Dikarya</taxon>
        <taxon>Ascomycota</taxon>
        <taxon>Pezizomycotina</taxon>
        <taxon>Dothideomycetes</taxon>
        <taxon>Dothideomycetes incertae sedis</taxon>
        <taxon>Botryosphaeriales</taxon>
        <taxon>Botryosphaeriaceae</taxon>
        <taxon>Macrophomina</taxon>
    </lineage>
</organism>
<protein>
    <submittedName>
        <fullName evidence="2">WD40-repeat-containing domain protein</fullName>
    </submittedName>
</protein>
<dbReference type="EMBL" id="JAGTJR010000009">
    <property type="protein sequence ID" value="KAH7054430.1"/>
    <property type="molecule type" value="Genomic_DNA"/>
</dbReference>
<dbReference type="PANTHER" id="PTHR13211">
    <property type="entry name" value="TELOMERASE CAJAL BODY PROTEIN 1"/>
    <property type="match status" value="1"/>
</dbReference>